<dbReference type="EMBL" id="CAJOBR010004542">
    <property type="protein sequence ID" value="CAF4785790.1"/>
    <property type="molecule type" value="Genomic_DNA"/>
</dbReference>
<evidence type="ECO:0000313" key="6">
    <source>
        <dbReference type="Proteomes" id="UP000663873"/>
    </source>
</evidence>
<proteinExistence type="predicted"/>
<evidence type="ECO:0000313" key="4">
    <source>
        <dbReference type="EMBL" id="CAF4775561.1"/>
    </source>
</evidence>
<dbReference type="GO" id="GO:0016192">
    <property type="term" value="P:vesicle-mediated transport"/>
    <property type="evidence" value="ECO:0007669"/>
    <property type="project" value="InterPro"/>
</dbReference>
<dbReference type="EMBL" id="CAJOBS010001928">
    <property type="protein sequence ID" value="CAF4775561.1"/>
    <property type="molecule type" value="Genomic_DNA"/>
</dbReference>
<evidence type="ECO:0000259" key="1">
    <source>
        <dbReference type="Pfam" id="PF06957"/>
    </source>
</evidence>
<gene>
    <name evidence="5" type="ORF">QYT958_LOCUS22979</name>
    <name evidence="4" type="ORF">TOA249_LOCUS21843</name>
    <name evidence="3" type="ORF">TSG867_LOCUS27661</name>
    <name evidence="2" type="ORF">UJA718_LOCUS10565</name>
</gene>
<dbReference type="Proteomes" id="UP000663838">
    <property type="component" value="Unassembled WGS sequence"/>
</dbReference>
<dbReference type="GO" id="GO:0005198">
    <property type="term" value="F:structural molecule activity"/>
    <property type="evidence" value="ECO:0007669"/>
    <property type="project" value="InterPro"/>
</dbReference>
<protein>
    <recommendedName>
        <fullName evidence="1">Coatomer alpha subunit C-terminal domain-containing protein</fullName>
    </recommendedName>
</protein>
<dbReference type="Pfam" id="PF06957">
    <property type="entry name" value="COPI_C"/>
    <property type="match status" value="1"/>
</dbReference>
<feature type="domain" description="Coatomer alpha subunit C-terminal" evidence="1">
    <location>
        <begin position="53"/>
        <end position="117"/>
    </location>
</feature>
<dbReference type="Proteomes" id="UP000663848">
    <property type="component" value="Unassembled WGS sequence"/>
</dbReference>
<dbReference type="GO" id="GO:0030126">
    <property type="term" value="C:COPI vesicle coat"/>
    <property type="evidence" value="ECO:0007669"/>
    <property type="project" value="InterPro"/>
</dbReference>
<dbReference type="InterPro" id="IPR010714">
    <property type="entry name" value="Coatomer_asu_C"/>
</dbReference>
<dbReference type="Proteomes" id="UP000663862">
    <property type="component" value="Unassembled WGS sequence"/>
</dbReference>
<evidence type="ECO:0000313" key="2">
    <source>
        <dbReference type="EMBL" id="CAF4267625.1"/>
    </source>
</evidence>
<dbReference type="EMBL" id="CAJOBP010001248">
    <property type="protein sequence ID" value="CAF4267625.1"/>
    <property type="molecule type" value="Genomic_DNA"/>
</dbReference>
<evidence type="ECO:0000313" key="5">
    <source>
        <dbReference type="EMBL" id="CAF4785790.1"/>
    </source>
</evidence>
<dbReference type="EMBL" id="CAJOBQ010003209">
    <property type="protein sequence ID" value="CAF4598332.1"/>
    <property type="molecule type" value="Genomic_DNA"/>
</dbReference>
<sequence>MAIDLIDACQHEIDRLTTRINLLTQLYRSDQISNEETIELGQSVAQKYFMELELDKLNAATSFAKRLLEFGPKFGVAQQTRIVGSVCEKNPVDEHPLNYDEYNPFDICAASYVLIYRYNI</sequence>
<dbReference type="Proteomes" id="UP000663873">
    <property type="component" value="Unassembled WGS sequence"/>
</dbReference>
<keyword evidence="6" id="KW-1185">Reference proteome</keyword>
<name>A0A820FSH4_9BILA</name>
<dbReference type="AlphaFoldDB" id="A0A820FSH4"/>
<comment type="caution">
    <text evidence="2">The sequence shown here is derived from an EMBL/GenBank/DDBJ whole genome shotgun (WGS) entry which is preliminary data.</text>
</comment>
<reference evidence="2" key="1">
    <citation type="submission" date="2021-02" db="EMBL/GenBank/DDBJ databases">
        <authorList>
            <person name="Nowell W R."/>
        </authorList>
    </citation>
    <scope>NUCLEOTIDE SEQUENCE</scope>
</reference>
<organism evidence="2 6">
    <name type="scientific">Rotaria socialis</name>
    <dbReference type="NCBI Taxonomy" id="392032"/>
    <lineage>
        <taxon>Eukaryota</taxon>
        <taxon>Metazoa</taxon>
        <taxon>Spiralia</taxon>
        <taxon>Gnathifera</taxon>
        <taxon>Rotifera</taxon>
        <taxon>Eurotatoria</taxon>
        <taxon>Bdelloidea</taxon>
        <taxon>Philodinida</taxon>
        <taxon>Philodinidae</taxon>
        <taxon>Rotaria</taxon>
    </lineage>
</organism>
<accession>A0A820FSH4</accession>
<evidence type="ECO:0000313" key="3">
    <source>
        <dbReference type="EMBL" id="CAF4598332.1"/>
    </source>
</evidence>
<dbReference type="GO" id="GO:0006886">
    <property type="term" value="P:intracellular protein transport"/>
    <property type="evidence" value="ECO:0007669"/>
    <property type="project" value="InterPro"/>
</dbReference>